<evidence type="ECO:0000259" key="3">
    <source>
        <dbReference type="PROSITE" id="PS51186"/>
    </source>
</evidence>
<dbReference type="RefSeq" id="WP_056989981.1">
    <property type="nucleotide sequence ID" value="NZ_AYZJ01000098.1"/>
</dbReference>
<dbReference type="Pfam" id="PF00583">
    <property type="entry name" value="Acetyltransf_1"/>
    <property type="match status" value="1"/>
</dbReference>
<dbReference type="PANTHER" id="PTHR43877">
    <property type="entry name" value="AMINOALKYLPHOSPHONATE N-ACETYLTRANSFERASE-RELATED-RELATED"/>
    <property type="match status" value="1"/>
</dbReference>
<keyword evidence="2" id="KW-0012">Acyltransferase</keyword>
<reference evidence="4 5" key="1">
    <citation type="journal article" date="2015" name="Genome Announc.">
        <title>Expanding the biotechnology potential of lactobacilli through comparative genomics of 213 strains and associated genera.</title>
        <authorList>
            <person name="Sun Z."/>
            <person name="Harris H.M."/>
            <person name="McCann A."/>
            <person name="Guo C."/>
            <person name="Argimon S."/>
            <person name="Zhang W."/>
            <person name="Yang X."/>
            <person name="Jeffery I.B."/>
            <person name="Cooney J.C."/>
            <person name="Kagawa T.F."/>
            <person name="Liu W."/>
            <person name="Song Y."/>
            <person name="Salvetti E."/>
            <person name="Wrobel A."/>
            <person name="Rasinkangas P."/>
            <person name="Parkhill J."/>
            <person name="Rea M.C."/>
            <person name="O'Sullivan O."/>
            <person name="Ritari J."/>
            <person name="Douillard F.P."/>
            <person name="Paul Ross R."/>
            <person name="Yang R."/>
            <person name="Briner A.E."/>
            <person name="Felis G.E."/>
            <person name="de Vos W.M."/>
            <person name="Barrangou R."/>
            <person name="Klaenhammer T.R."/>
            <person name="Caufield P.W."/>
            <person name="Cui Y."/>
            <person name="Zhang H."/>
            <person name="O'Toole P.W."/>
        </authorList>
    </citation>
    <scope>NUCLEOTIDE SEQUENCE [LARGE SCALE GENOMIC DNA]</scope>
    <source>
        <strain evidence="4 5">DSM 22697</strain>
    </source>
</reference>
<dbReference type="EMBL" id="AYZJ01000098">
    <property type="protein sequence ID" value="KRN18141.1"/>
    <property type="molecule type" value="Genomic_DNA"/>
</dbReference>
<evidence type="ECO:0000256" key="1">
    <source>
        <dbReference type="ARBA" id="ARBA00022679"/>
    </source>
</evidence>
<dbReference type="Proteomes" id="UP000050865">
    <property type="component" value="Unassembled WGS sequence"/>
</dbReference>
<protein>
    <submittedName>
        <fullName evidence="4">N-acetyltransferase GCN5</fullName>
    </submittedName>
</protein>
<evidence type="ECO:0000256" key="2">
    <source>
        <dbReference type="ARBA" id="ARBA00023315"/>
    </source>
</evidence>
<dbReference type="PROSITE" id="PS51186">
    <property type="entry name" value="GNAT"/>
    <property type="match status" value="1"/>
</dbReference>
<keyword evidence="5" id="KW-1185">Reference proteome</keyword>
<dbReference type="AlphaFoldDB" id="A0A0R2F147"/>
<dbReference type="InterPro" id="IPR050832">
    <property type="entry name" value="Bact_Acetyltransf"/>
</dbReference>
<dbReference type="InterPro" id="IPR000182">
    <property type="entry name" value="GNAT_dom"/>
</dbReference>
<dbReference type="Gene3D" id="3.40.630.30">
    <property type="match status" value="1"/>
</dbReference>
<comment type="caution">
    <text evidence="4">The sequence shown here is derived from an EMBL/GenBank/DDBJ whole genome shotgun (WGS) entry which is preliminary data.</text>
</comment>
<proteinExistence type="predicted"/>
<dbReference type="PATRIC" id="fig|1423730.4.peg.879"/>
<feature type="domain" description="N-acetyltransferase" evidence="3">
    <location>
        <begin position="4"/>
        <end position="173"/>
    </location>
</feature>
<gene>
    <name evidence="4" type="ORF">FC75_GL000833</name>
</gene>
<evidence type="ECO:0000313" key="4">
    <source>
        <dbReference type="EMBL" id="KRN18141.1"/>
    </source>
</evidence>
<evidence type="ECO:0000313" key="5">
    <source>
        <dbReference type="Proteomes" id="UP000050865"/>
    </source>
</evidence>
<sequence length="173" mass="19085">MTNIQIIPVTEPQIPTLVRLARTTFADTFNANTAPADMAAFLDTAYSPEQLTQELHTLGTTFWFITVAGTPAGYLKLNVDGAVTADVKAKNALELERIYILPAYKRQGLGSKLYAHALKMAKDRHKDTIALGVWEHNEPAKAFYAARGFHKVGEHAFVVGSDPQRDWLMEAAV</sequence>
<dbReference type="SUPFAM" id="SSF55729">
    <property type="entry name" value="Acyl-CoA N-acyltransferases (Nat)"/>
    <property type="match status" value="1"/>
</dbReference>
<dbReference type="CDD" id="cd04301">
    <property type="entry name" value="NAT_SF"/>
    <property type="match status" value="1"/>
</dbReference>
<dbReference type="InterPro" id="IPR016181">
    <property type="entry name" value="Acyl_CoA_acyltransferase"/>
</dbReference>
<accession>A0A0R2F147</accession>
<name>A0A0R2F147_9LACO</name>
<organism evidence="4 5">
    <name type="scientific">Lacticaseibacillus camelliae DSM 22697 = JCM 13995</name>
    <dbReference type="NCBI Taxonomy" id="1423730"/>
    <lineage>
        <taxon>Bacteria</taxon>
        <taxon>Bacillati</taxon>
        <taxon>Bacillota</taxon>
        <taxon>Bacilli</taxon>
        <taxon>Lactobacillales</taxon>
        <taxon>Lactobacillaceae</taxon>
        <taxon>Lacticaseibacillus</taxon>
    </lineage>
</organism>
<keyword evidence="1 4" id="KW-0808">Transferase</keyword>
<dbReference type="GO" id="GO:0016747">
    <property type="term" value="F:acyltransferase activity, transferring groups other than amino-acyl groups"/>
    <property type="evidence" value="ECO:0007669"/>
    <property type="project" value="InterPro"/>
</dbReference>
<dbReference type="STRING" id="1423730.FC75_GL000833"/>